<reference evidence="1" key="1">
    <citation type="submission" date="2022-12" db="EMBL/GenBank/DDBJ databases">
        <authorList>
            <person name="Webb A."/>
        </authorList>
    </citation>
    <scope>NUCLEOTIDE SEQUENCE</scope>
    <source>
        <strain evidence="1">Pf2</strain>
    </source>
</reference>
<protein>
    <submittedName>
        <fullName evidence="1">Uncharacterized protein</fullName>
    </submittedName>
</protein>
<dbReference type="Proteomes" id="UP001159659">
    <property type="component" value="Unassembled WGS sequence"/>
</dbReference>
<accession>A0AAV0UF48</accession>
<name>A0AAV0UF48_9STRA</name>
<evidence type="ECO:0000313" key="2">
    <source>
        <dbReference type="Proteomes" id="UP001159659"/>
    </source>
</evidence>
<dbReference type="EMBL" id="CANTFK010000947">
    <property type="protein sequence ID" value="CAI5734239.1"/>
    <property type="molecule type" value="Genomic_DNA"/>
</dbReference>
<gene>
    <name evidence="1" type="ORF">PFR002_LOCUS7428</name>
</gene>
<comment type="caution">
    <text evidence="1">The sequence shown here is derived from an EMBL/GenBank/DDBJ whole genome shotgun (WGS) entry which is preliminary data.</text>
</comment>
<dbReference type="AlphaFoldDB" id="A0AAV0UF48"/>
<sequence length="100" mass="10858">MKELPLAIKVTVNPECNVSSGLVTSISTLVVLAFCTVICNSTIYPRGEEIYNSSSPLLTGYKSVFGDNRTTSAFLRGCSRWVQLRASARLCFAWASSCTP</sequence>
<evidence type="ECO:0000313" key="1">
    <source>
        <dbReference type="EMBL" id="CAI5734239.1"/>
    </source>
</evidence>
<organism evidence="1 2">
    <name type="scientific">Peronospora farinosa</name>
    <dbReference type="NCBI Taxonomy" id="134698"/>
    <lineage>
        <taxon>Eukaryota</taxon>
        <taxon>Sar</taxon>
        <taxon>Stramenopiles</taxon>
        <taxon>Oomycota</taxon>
        <taxon>Peronosporomycetes</taxon>
        <taxon>Peronosporales</taxon>
        <taxon>Peronosporaceae</taxon>
        <taxon>Peronospora</taxon>
    </lineage>
</organism>
<proteinExistence type="predicted"/>